<evidence type="ECO:0000256" key="1">
    <source>
        <dbReference type="SAM" id="Phobius"/>
    </source>
</evidence>
<feature type="transmembrane region" description="Helical" evidence="1">
    <location>
        <begin position="62"/>
        <end position="82"/>
    </location>
</feature>
<feature type="transmembrane region" description="Helical" evidence="1">
    <location>
        <begin position="6"/>
        <end position="26"/>
    </location>
</feature>
<keyword evidence="1" id="KW-0472">Membrane</keyword>
<keyword evidence="1" id="KW-0812">Transmembrane</keyword>
<name>A0AAT9LDA8_9FIRM</name>
<protein>
    <submittedName>
        <fullName evidence="2">Pro-sigmaK processing inhibitor BofA family protein</fullName>
    </submittedName>
</protein>
<dbReference type="AlphaFoldDB" id="A0AAT9LDA8"/>
<feature type="transmembrane region" description="Helical" evidence="1">
    <location>
        <begin position="38"/>
        <end position="56"/>
    </location>
</feature>
<dbReference type="EMBL" id="CP062796">
    <property type="protein sequence ID" value="QUL97875.1"/>
    <property type="molecule type" value="Genomic_DNA"/>
</dbReference>
<dbReference type="InterPro" id="IPR010001">
    <property type="entry name" value="BofA"/>
</dbReference>
<organism evidence="2">
    <name type="scientific">Candidatus Fermentithermobacillus carboniphilus</name>
    <dbReference type="NCBI Taxonomy" id="3085328"/>
    <lineage>
        <taxon>Bacteria</taxon>
        <taxon>Bacillati</taxon>
        <taxon>Bacillota</taxon>
        <taxon>Candidatus Fermentithermobacillia</taxon>
        <taxon>Candidatus Fermentithermobacillales</taxon>
        <taxon>Candidatus Fermentithermobacillaceae</taxon>
        <taxon>Candidatus Fermentithermobacillus</taxon>
    </lineage>
</organism>
<dbReference type="Pfam" id="PF07441">
    <property type="entry name" value="BofA"/>
    <property type="match status" value="1"/>
</dbReference>
<proteinExistence type="predicted"/>
<reference evidence="2" key="1">
    <citation type="submission" date="2020-10" db="EMBL/GenBank/DDBJ databases">
        <authorList>
            <person name="Kadnikov V."/>
            <person name="Beletsky A.V."/>
            <person name="Mardanov A.V."/>
            <person name="Karnachuk O.V."/>
            <person name="Ravin N.V."/>
        </authorList>
    </citation>
    <scope>NUCLEOTIDE SEQUENCE</scope>
    <source>
        <strain evidence="2">Bu02</strain>
    </source>
</reference>
<accession>A0AAT9LDA8</accession>
<sequence length="86" mass="9036">MDINVVLGILVASLVGVYVLKSLFRYAAGLGKVLMRSAIAFFAIWVANLVGGFFGFHMGLNLVSALVIGVLGIPGIGLLLAVKYLL</sequence>
<evidence type="ECO:0000313" key="2">
    <source>
        <dbReference type="EMBL" id="QUL97875.1"/>
    </source>
</evidence>
<reference evidence="2" key="2">
    <citation type="journal article" date="2023" name="Biology">
        <title>Prokaryotic Life Associated with Coal-Fire Gas Vents Revealed by Metagenomics.</title>
        <authorList>
            <person name="Kadnikov V.V."/>
            <person name="Mardanov A.V."/>
            <person name="Beletsky A.V."/>
            <person name="Karnachuk O.V."/>
            <person name="Ravin N.V."/>
        </authorList>
    </citation>
    <scope>NUCLEOTIDE SEQUENCE</scope>
    <source>
        <strain evidence="2">Bu02</strain>
    </source>
</reference>
<keyword evidence="1" id="KW-1133">Transmembrane helix</keyword>
<gene>
    <name evidence="2" type="ORF">IMF26_07245</name>
</gene>
<dbReference type="KEGG" id="fcz:IMF26_07245"/>